<organism evidence="4 5">
    <name type="scientific">Agreia bicolorata</name>
    <dbReference type="NCBI Taxonomy" id="110935"/>
    <lineage>
        <taxon>Bacteria</taxon>
        <taxon>Bacillati</taxon>
        <taxon>Actinomycetota</taxon>
        <taxon>Actinomycetes</taxon>
        <taxon>Micrococcales</taxon>
        <taxon>Microbacteriaceae</taxon>
        <taxon>Agreia</taxon>
    </lineage>
</organism>
<feature type="transmembrane region" description="Helical" evidence="2">
    <location>
        <begin position="61"/>
        <end position="82"/>
    </location>
</feature>
<feature type="transmembrane region" description="Helical" evidence="2">
    <location>
        <begin position="219"/>
        <end position="244"/>
    </location>
</feature>
<dbReference type="EMBL" id="FUYG01000003">
    <property type="protein sequence ID" value="SKA89827.1"/>
    <property type="molecule type" value="Genomic_DNA"/>
</dbReference>
<dbReference type="RefSeq" id="WP_078713759.1">
    <property type="nucleotide sequence ID" value="NZ_FUYG01000003.1"/>
</dbReference>
<dbReference type="Proteomes" id="UP000189735">
    <property type="component" value="Unassembled WGS sequence"/>
</dbReference>
<comment type="similarity">
    <text evidence="1">Belongs to the EamA transporter family.</text>
</comment>
<dbReference type="AlphaFoldDB" id="A0A1T4XJZ3"/>
<feature type="domain" description="EamA" evidence="3">
    <location>
        <begin position="145"/>
        <end position="295"/>
    </location>
</feature>
<evidence type="ECO:0000256" key="2">
    <source>
        <dbReference type="SAM" id="Phobius"/>
    </source>
</evidence>
<sequence length="297" mass="29301">MLVIAFGLVGAFVYGSADFLGGLASKRLSPFAVTGIAAFSGLAVLLAVYPLVGGAWSAEAALWGSISGVSGAIGISLLYACLAIGPMSILSPLTAVVSAVVPLAVGLARGDGLQPVGYVALALALVAVVLVGFIPEKGAVRPSLRGVLMAVGSGATIGVFLIAIDIAPADSGLVPLVFNRAVNGVIMVTIVLVAVVIARRRSDAAARPPAASDGPARAGLRTALLLALACGVADAAANGLILTGLRLGELSVMSVLVALYPAGTIVLAAIVLKERIALVQVVGLVLAVAAAGMLSLA</sequence>
<protein>
    <submittedName>
        <fullName evidence="4">EamA-like transporter family protein</fullName>
    </submittedName>
</protein>
<dbReference type="SUPFAM" id="SSF103481">
    <property type="entry name" value="Multidrug resistance efflux transporter EmrE"/>
    <property type="match status" value="1"/>
</dbReference>
<dbReference type="InterPro" id="IPR037185">
    <property type="entry name" value="EmrE-like"/>
</dbReference>
<reference evidence="5" key="1">
    <citation type="submission" date="2017-02" db="EMBL/GenBank/DDBJ databases">
        <authorList>
            <person name="Varghese N."/>
            <person name="Submissions S."/>
        </authorList>
    </citation>
    <scope>NUCLEOTIDE SEQUENCE [LARGE SCALE GENOMIC DNA]</scope>
    <source>
        <strain evidence="5">VKM Ac-2052</strain>
    </source>
</reference>
<dbReference type="GO" id="GO:0016020">
    <property type="term" value="C:membrane"/>
    <property type="evidence" value="ECO:0007669"/>
    <property type="project" value="InterPro"/>
</dbReference>
<feature type="transmembrane region" description="Helical" evidence="2">
    <location>
        <begin position="31"/>
        <end position="49"/>
    </location>
</feature>
<evidence type="ECO:0000256" key="1">
    <source>
        <dbReference type="ARBA" id="ARBA00007362"/>
    </source>
</evidence>
<gene>
    <name evidence="4" type="ORF">SAMN06295879_1232</name>
</gene>
<feature type="transmembrane region" description="Helical" evidence="2">
    <location>
        <begin position="250"/>
        <end position="270"/>
    </location>
</feature>
<dbReference type="InterPro" id="IPR000620">
    <property type="entry name" value="EamA_dom"/>
</dbReference>
<evidence type="ECO:0000313" key="5">
    <source>
        <dbReference type="Proteomes" id="UP000189735"/>
    </source>
</evidence>
<evidence type="ECO:0000313" key="4">
    <source>
        <dbReference type="EMBL" id="SKA89827.1"/>
    </source>
</evidence>
<keyword evidence="2" id="KW-1133">Transmembrane helix</keyword>
<keyword evidence="2" id="KW-0812">Transmembrane</keyword>
<evidence type="ECO:0000259" key="3">
    <source>
        <dbReference type="Pfam" id="PF00892"/>
    </source>
</evidence>
<proteinExistence type="inferred from homology"/>
<feature type="transmembrane region" description="Helical" evidence="2">
    <location>
        <begin position="6"/>
        <end position="24"/>
    </location>
</feature>
<feature type="transmembrane region" description="Helical" evidence="2">
    <location>
        <begin position="116"/>
        <end position="134"/>
    </location>
</feature>
<accession>A0A1T4XJZ3</accession>
<name>A0A1T4XJZ3_9MICO</name>
<feature type="transmembrane region" description="Helical" evidence="2">
    <location>
        <begin position="89"/>
        <end position="110"/>
    </location>
</feature>
<feature type="transmembrane region" description="Helical" evidence="2">
    <location>
        <begin position="181"/>
        <end position="198"/>
    </location>
</feature>
<keyword evidence="2" id="KW-0472">Membrane</keyword>
<feature type="transmembrane region" description="Helical" evidence="2">
    <location>
        <begin position="277"/>
        <end position="296"/>
    </location>
</feature>
<feature type="transmembrane region" description="Helical" evidence="2">
    <location>
        <begin position="146"/>
        <end position="169"/>
    </location>
</feature>
<dbReference type="Pfam" id="PF00892">
    <property type="entry name" value="EamA"/>
    <property type="match status" value="1"/>
</dbReference>